<evidence type="ECO:0000256" key="4">
    <source>
        <dbReference type="ARBA" id="ARBA00023136"/>
    </source>
</evidence>
<reference evidence="7 8" key="1">
    <citation type="submission" date="2024-08" db="EMBL/GenBank/DDBJ databases">
        <authorList>
            <person name="Ishaq N."/>
        </authorList>
    </citation>
    <scope>NUCLEOTIDE SEQUENCE [LARGE SCALE GENOMIC DNA]</scope>
    <source>
        <strain evidence="7 8">JCM 30400</strain>
    </source>
</reference>
<feature type="transmembrane region" description="Helical" evidence="5">
    <location>
        <begin position="148"/>
        <end position="166"/>
    </location>
</feature>
<comment type="caution">
    <text evidence="7">The sequence shown here is derived from an EMBL/GenBank/DDBJ whole genome shotgun (WGS) entry which is preliminary data.</text>
</comment>
<name>A0ABV4NP97_9GAMM</name>
<feature type="transmembrane region" description="Helical" evidence="5">
    <location>
        <begin position="369"/>
        <end position="387"/>
    </location>
</feature>
<dbReference type="Pfam" id="PF04932">
    <property type="entry name" value="Wzy_C"/>
    <property type="match status" value="1"/>
</dbReference>
<feature type="transmembrane region" description="Helical" evidence="5">
    <location>
        <begin position="117"/>
        <end position="136"/>
    </location>
</feature>
<evidence type="ECO:0000313" key="8">
    <source>
        <dbReference type="Proteomes" id="UP001569414"/>
    </source>
</evidence>
<dbReference type="EMBL" id="JBGMEL010000010">
    <property type="protein sequence ID" value="MFA0791218.1"/>
    <property type="molecule type" value="Genomic_DNA"/>
</dbReference>
<keyword evidence="8" id="KW-1185">Reference proteome</keyword>
<accession>A0ABV4NP97</accession>
<feature type="transmembrane region" description="Helical" evidence="5">
    <location>
        <begin position="57"/>
        <end position="75"/>
    </location>
</feature>
<evidence type="ECO:0000256" key="2">
    <source>
        <dbReference type="ARBA" id="ARBA00022692"/>
    </source>
</evidence>
<keyword evidence="4 5" id="KW-0472">Membrane</keyword>
<dbReference type="InterPro" id="IPR051533">
    <property type="entry name" value="WaaL-like"/>
</dbReference>
<evidence type="ECO:0000256" key="3">
    <source>
        <dbReference type="ARBA" id="ARBA00022989"/>
    </source>
</evidence>
<evidence type="ECO:0000313" key="7">
    <source>
        <dbReference type="EMBL" id="MFA0791218.1"/>
    </source>
</evidence>
<dbReference type="RefSeq" id="WP_371843700.1">
    <property type="nucleotide sequence ID" value="NZ_JBGMEL010000010.1"/>
</dbReference>
<evidence type="ECO:0000259" key="6">
    <source>
        <dbReference type="Pfam" id="PF04932"/>
    </source>
</evidence>
<protein>
    <submittedName>
        <fullName evidence="7">O-antigen ligase family protein</fullName>
    </submittedName>
</protein>
<feature type="transmembrane region" description="Helical" evidence="5">
    <location>
        <begin position="29"/>
        <end position="45"/>
    </location>
</feature>
<feature type="transmembrane region" description="Helical" evidence="5">
    <location>
        <begin position="87"/>
        <end position="105"/>
    </location>
</feature>
<dbReference type="Proteomes" id="UP001569414">
    <property type="component" value="Unassembled WGS sequence"/>
</dbReference>
<dbReference type="PANTHER" id="PTHR37422">
    <property type="entry name" value="TEICHURONIC ACID BIOSYNTHESIS PROTEIN TUAE"/>
    <property type="match status" value="1"/>
</dbReference>
<dbReference type="InterPro" id="IPR007016">
    <property type="entry name" value="O-antigen_ligase-rel_domated"/>
</dbReference>
<feature type="transmembrane region" description="Helical" evidence="5">
    <location>
        <begin position="311"/>
        <end position="331"/>
    </location>
</feature>
<feature type="transmembrane region" description="Helical" evidence="5">
    <location>
        <begin position="225"/>
        <end position="248"/>
    </location>
</feature>
<dbReference type="GO" id="GO:0016874">
    <property type="term" value="F:ligase activity"/>
    <property type="evidence" value="ECO:0007669"/>
    <property type="project" value="UniProtKB-KW"/>
</dbReference>
<organism evidence="7 8">
    <name type="scientific">Microbulbifer echini</name>
    <dbReference type="NCBI Taxonomy" id="1529067"/>
    <lineage>
        <taxon>Bacteria</taxon>
        <taxon>Pseudomonadati</taxon>
        <taxon>Pseudomonadota</taxon>
        <taxon>Gammaproteobacteria</taxon>
        <taxon>Cellvibrionales</taxon>
        <taxon>Microbulbiferaceae</taxon>
        <taxon>Microbulbifer</taxon>
    </lineage>
</organism>
<keyword evidence="3 5" id="KW-1133">Transmembrane helix</keyword>
<comment type="subcellular location">
    <subcellularLocation>
        <location evidence="1">Membrane</location>
        <topology evidence="1">Multi-pass membrane protein</topology>
    </subcellularLocation>
</comment>
<evidence type="ECO:0000256" key="5">
    <source>
        <dbReference type="SAM" id="Phobius"/>
    </source>
</evidence>
<proteinExistence type="predicted"/>
<keyword evidence="2 5" id="KW-0812">Transmembrane</keyword>
<dbReference type="PANTHER" id="PTHR37422:SF13">
    <property type="entry name" value="LIPOPOLYSACCHARIDE BIOSYNTHESIS PROTEIN PA4999-RELATED"/>
    <property type="match status" value="1"/>
</dbReference>
<keyword evidence="7" id="KW-0436">Ligase</keyword>
<feature type="transmembrane region" description="Helical" evidence="5">
    <location>
        <begin position="201"/>
        <end position="218"/>
    </location>
</feature>
<gene>
    <name evidence="7" type="ORF">ACCI51_11735</name>
</gene>
<feature type="domain" description="O-antigen ligase-related" evidence="6">
    <location>
        <begin position="188"/>
        <end position="324"/>
    </location>
</feature>
<sequence length="409" mass="45481">MFRALKTLHLAIPLFFLSATTIQVDELYRAVFFCAVLPATLFLIYRERKTFFTNTPSAFWVGAALLTYLFASTLWSTDITSKVAIRHLRWLIGTGIFICSMYIIGRDILENRRPFRHIAHAIVLFATVATLATYMLDGLYPARLTGPGFLSHAIQGPSALISLWAIGFIDRTPFDRRNALLTITATSMLLAYTLLTQSRGPLITLIVAIILYSALYLRSLYSLKLWPLVILPVVTLGALITQIEWAFFQELLDRGSSFRLVIWKHTLSEASNHWLFGAGVATNLRETSAGLAILNEVGINPEHPHSIIISMLYYGGAVGLGLFCIFSGLLLRGLICARLTGTGIACMISLITTFLLMSSDGYRLASGPSPMWLIFWTPFALSLAYIAHHASKKQLAVNRPPYPQSLRSD</sequence>
<evidence type="ECO:0000256" key="1">
    <source>
        <dbReference type="ARBA" id="ARBA00004141"/>
    </source>
</evidence>
<feature type="transmembrane region" description="Helical" evidence="5">
    <location>
        <begin position="178"/>
        <end position="195"/>
    </location>
</feature>
<feature type="transmembrane region" description="Helical" evidence="5">
    <location>
        <begin position="338"/>
        <end position="357"/>
    </location>
</feature>